<dbReference type="CDD" id="cd00882">
    <property type="entry name" value="Ras_like_GTPase"/>
    <property type="match status" value="1"/>
</dbReference>
<dbReference type="AlphaFoldDB" id="A0A6L8VL20"/>
<dbReference type="InterPro" id="IPR006073">
    <property type="entry name" value="GTP-bd"/>
</dbReference>
<dbReference type="SUPFAM" id="SSF52540">
    <property type="entry name" value="P-loop containing nucleoside triphosphate hydrolases"/>
    <property type="match status" value="1"/>
</dbReference>
<dbReference type="Gene3D" id="3.40.50.300">
    <property type="entry name" value="P-loop containing nucleotide triphosphate hydrolases"/>
    <property type="match status" value="1"/>
</dbReference>
<evidence type="ECO:0000313" key="2">
    <source>
        <dbReference type="EMBL" id="MZQ90774.1"/>
    </source>
</evidence>
<dbReference type="InterPro" id="IPR027417">
    <property type="entry name" value="P-loop_NTPase"/>
</dbReference>
<dbReference type="Pfam" id="PF01926">
    <property type="entry name" value="MMR_HSR1"/>
    <property type="match status" value="1"/>
</dbReference>
<organism evidence="2 3">
    <name type="scientific">Frigidibacter albus</name>
    <dbReference type="NCBI Taxonomy" id="1465486"/>
    <lineage>
        <taxon>Bacteria</taxon>
        <taxon>Pseudomonadati</taxon>
        <taxon>Pseudomonadota</taxon>
        <taxon>Alphaproteobacteria</taxon>
        <taxon>Rhodobacterales</taxon>
        <taxon>Paracoccaceae</taxon>
        <taxon>Frigidibacter</taxon>
    </lineage>
</organism>
<dbReference type="Proteomes" id="UP000477083">
    <property type="component" value="Unassembled WGS sequence"/>
</dbReference>
<reference evidence="2 3" key="1">
    <citation type="submission" date="2020-01" db="EMBL/GenBank/DDBJ databases">
        <title>Frigidibacter albus SP32T (=CGMCC 1.13995T).</title>
        <authorList>
            <person name="Liao X."/>
        </authorList>
    </citation>
    <scope>NUCLEOTIDE SEQUENCE [LARGE SCALE GENOMIC DNA]</scope>
    <source>
        <strain evidence="2 3">SP32</strain>
    </source>
</reference>
<dbReference type="GO" id="GO:0016301">
    <property type="term" value="F:kinase activity"/>
    <property type="evidence" value="ECO:0007669"/>
    <property type="project" value="UniProtKB-KW"/>
</dbReference>
<protein>
    <submittedName>
        <fullName evidence="2">Kinase</fullName>
    </submittedName>
</protein>
<name>A0A6L8VL20_9RHOB</name>
<dbReference type="OrthoDB" id="417988at2"/>
<keyword evidence="3" id="KW-1185">Reference proteome</keyword>
<evidence type="ECO:0000259" key="1">
    <source>
        <dbReference type="Pfam" id="PF01926"/>
    </source>
</evidence>
<keyword evidence="2" id="KW-0808">Transferase</keyword>
<evidence type="ECO:0000313" key="3">
    <source>
        <dbReference type="Proteomes" id="UP000477083"/>
    </source>
</evidence>
<keyword evidence="2" id="KW-0418">Kinase</keyword>
<gene>
    <name evidence="2" type="ORF">GS660_16905</name>
</gene>
<dbReference type="EMBL" id="WWNR01000012">
    <property type="protein sequence ID" value="MZQ90774.1"/>
    <property type="molecule type" value="Genomic_DNA"/>
</dbReference>
<accession>A0A6L8VL20</accession>
<feature type="domain" description="G" evidence="1">
    <location>
        <begin position="9"/>
        <end position="109"/>
    </location>
</feature>
<dbReference type="GO" id="GO:0005525">
    <property type="term" value="F:GTP binding"/>
    <property type="evidence" value="ECO:0007669"/>
    <property type="project" value="InterPro"/>
</dbReference>
<sequence length="341" mass="35881">MTGRPLPVIWLLGKTGAGKSTLVRALTGLPEVVVGNGFAPCTRASMQFDFPQAHPLMRFLDTRGLGEAGYDPADDLALCQRASHLILVVARLDDPVQGEVADMLATLRRRQGKLSALVVHTGADLLGDAQERFRARARTQALFDKAAGAPLRQVELSLPNVDPIPAEAVQPLTALLDEMMPEVALALAREEYRAGEPARWATNRAEVLWYAGAAGTADVAPVVGAVAVPGVQAAMLRALAARYGVEWTRARFYEFAAALGTGAALRYGASYGLRQLAKLIPVFGQTAGAAAAGTISFAATYALGRAAAAYLHGISEGQAVTPGTIRTLYKGALAQGRHDAS</sequence>
<proteinExistence type="predicted"/>
<comment type="caution">
    <text evidence="2">The sequence shown here is derived from an EMBL/GenBank/DDBJ whole genome shotgun (WGS) entry which is preliminary data.</text>
</comment>